<dbReference type="SUPFAM" id="SSF48726">
    <property type="entry name" value="Immunoglobulin"/>
    <property type="match status" value="2"/>
</dbReference>
<dbReference type="SMART" id="SM00407">
    <property type="entry name" value="IGc1"/>
    <property type="match status" value="1"/>
</dbReference>
<feature type="compositionally biased region" description="Basic and acidic residues" evidence="2">
    <location>
        <begin position="224"/>
        <end position="235"/>
    </location>
</feature>
<dbReference type="InterPro" id="IPR003006">
    <property type="entry name" value="Ig/MHC_CS"/>
</dbReference>
<evidence type="ECO:0000313" key="6">
    <source>
        <dbReference type="Proteomes" id="UP000694404"/>
    </source>
</evidence>
<reference evidence="5" key="1">
    <citation type="submission" date="2025-08" db="UniProtKB">
        <authorList>
            <consortium name="Ensembl"/>
        </authorList>
    </citation>
    <scope>IDENTIFICATION</scope>
</reference>
<feature type="domain" description="Ig-like" evidence="4">
    <location>
        <begin position="114"/>
        <end position="203"/>
    </location>
</feature>
<feature type="signal peptide" evidence="3">
    <location>
        <begin position="1"/>
        <end position="23"/>
    </location>
</feature>
<dbReference type="InterPro" id="IPR007110">
    <property type="entry name" value="Ig-like_dom"/>
</dbReference>
<organism evidence="5 6">
    <name type="scientific">Chelonoidis abingdonii</name>
    <name type="common">Abingdon island giant tortoise</name>
    <name type="synonym">Testudo abingdonii</name>
    <dbReference type="NCBI Taxonomy" id="106734"/>
    <lineage>
        <taxon>Eukaryota</taxon>
        <taxon>Metazoa</taxon>
        <taxon>Chordata</taxon>
        <taxon>Craniata</taxon>
        <taxon>Vertebrata</taxon>
        <taxon>Euteleostomi</taxon>
        <taxon>Archelosauria</taxon>
        <taxon>Testudinata</taxon>
        <taxon>Testudines</taxon>
        <taxon>Cryptodira</taxon>
        <taxon>Durocryptodira</taxon>
        <taxon>Testudinoidea</taxon>
        <taxon>Testudinidae</taxon>
        <taxon>Chelonoidis</taxon>
    </lineage>
</organism>
<dbReference type="PANTHER" id="PTHR23411">
    <property type="entry name" value="TAPASIN"/>
    <property type="match status" value="1"/>
</dbReference>
<dbReference type="InterPro" id="IPR013783">
    <property type="entry name" value="Ig-like_fold"/>
</dbReference>
<keyword evidence="1" id="KW-0393">Immunoglobulin domain</keyword>
<keyword evidence="6" id="KW-1185">Reference proteome</keyword>
<evidence type="ECO:0000256" key="2">
    <source>
        <dbReference type="SAM" id="MobiDB-lite"/>
    </source>
</evidence>
<dbReference type="InterPro" id="IPR003597">
    <property type="entry name" value="Ig_C1-set"/>
</dbReference>
<evidence type="ECO:0000256" key="1">
    <source>
        <dbReference type="ARBA" id="ARBA00023319"/>
    </source>
</evidence>
<evidence type="ECO:0000313" key="5">
    <source>
        <dbReference type="Ensembl" id="ENSCABP00000029902.1"/>
    </source>
</evidence>
<dbReference type="AlphaFoldDB" id="A0A8C0QRR3"/>
<dbReference type="PROSITE" id="PS50835">
    <property type="entry name" value="IG_LIKE"/>
    <property type="match status" value="1"/>
</dbReference>
<dbReference type="Gene3D" id="2.60.40.10">
    <property type="entry name" value="Immunoglobulins"/>
    <property type="match status" value="3"/>
</dbReference>
<dbReference type="Proteomes" id="UP000694404">
    <property type="component" value="Unplaced"/>
</dbReference>
<feature type="chain" id="PRO_5034069938" description="Ig-like domain-containing protein" evidence="3">
    <location>
        <begin position="24"/>
        <end position="254"/>
    </location>
</feature>
<feature type="region of interest" description="Disordered" evidence="2">
    <location>
        <begin position="224"/>
        <end position="254"/>
    </location>
</feature>
<protein>
    <recommendedName>
        <fullName evidence="4">Ig-like domain-containing protein</fullName>
    </recommendedName>
</protein>
<dbReference type="Pfam" id="PF07654">
    <property type="entry name" value="C1-set"/>
    <property type="match status" value="1"/>
</dbReference>
<feature type="compositionally biased region" description="Polar residues" evidence="2">
    <location>
        <begin position="245"/>
        <end position="254"/>
    </location>
</feature>
<evidence type="ECO:0000259" key="4">
    <source>
        <dbReference type="PROSITE" id="PS50835"/>
    </source>
</evidence>
<keyword evidence="3" id="KW-0732">Signal</keyword>
<proteinExistence type="predicted"/>
<name>A0A8C0QRR3_CHEAB</name>
<accession>A0A8C0QRR3</accession>
<dbReference type="InterPro" id="IPR036179">
    <property type="entry name" value="Ig-like_dom_sf"/>
</dbReference>
<dbReference type="PROSITE" id="PS00290">
    <property type="entry name" value="IG_MHC"/>
    <property type="match status" value="1"/>
</dbReference>
<dbReference type="GeneTree" id="ENSGT00940000162793"/>
<sequence>MFWTWRVINLVSMSSFFFSSVLSRVQLVQSGPGAVNPRETLTLSCAVSGVSISAHGGTNYNQVSLQLHSLTAADTGTYYCARDTVTQRSRDRSNWFWPRLVFSREPKDTTPTPPSVFPLVPCCTKTGNVTFGCLAKGYFPEPVTVTWSPKVGSSGVRTYPSVLQPSSGLYSLSSQVTVTATSWESNTYRCTVQHRPTSKEEISPPPIKDGALRLELLPLQQAEKHTGHWEHRDTNRMSMNPHEVTPTQHQQESR</sequence>
<reference evidence="5" key="2">
    <citation type="submission" date="2025-09" db="UniProtKB">
        <authorList>
            <consortium name="Ensembl"/>
        </authorList>
    </citation>
    <scope>IDENTIFICATION</scope>
</reference>
<dbReference type="InterPro" id="IPR050380">
    <property type="entry name" value="Immune_Resp_Modulators"/>
</dbReference>
<dbReference type="Ensembl" id="ENSCABT00000032773.1">
    <property type="protein sequence ID" value="ENSCABP00000029902.1"/>
    <property type="gene ID" value="ENSCABG00000021941.1"/>
</dbReference>
<evidence type="ECO:0000256" key="3">
    <source>
        <dbReference type="SAM" id="SignalP"/>
    </source>
</evidence>